<evidence type="ECO:0000313" key="2">
    <source>
        <dbReference type="EMBL" id="AAZ55572.1"/>
    </source>
</evidence>
<proteinExistence type="predicted"/>
<dbReference type="EMBL" id="CP000088">
    <property type="protein sequence ID" value="AAZ55572.1"/>
    <property type="molecule type" value="Genomic_DNA"/>
</dbReference>
<dbReference type="eggNOG" id="ENOG50340NB">
    <property type="taxonomic scope" value="Bacteria"/>
</dbReference>
<keyword evidence="1" id="KW-1133">Transmembrane helix</keyword>
<dbReference type="KEGG" id="tfu:Tfu_1536"/>
<dbReference type="AlphaFoldDB" id="Q47PP7"/>
<reference evidence="2" key="1">
    <citation type="submission" date="2005-07" db="EMBL/GenBank/DDBJ databases">
        <title>Complete sequence of Thermobifida fusca YX.</title>
        <authorList>
            <consortium name="US DOE Joint Genome Institute"/>
            <person name="Copeland A."/>
            <person name="Lucas S."/>
            <person name="Lapidus A."/>
            <person name="Barry K."/>
            <person name="Detter J.C."/>
            <person name="Glavina T."/>
            <person name="Hammon N."/>
            <person name="Israni S."/>
            <person name="Pitluck S."/>
            <person name="Di Bartolo G."/>
            <person name="Chain P."/>
            <person name="Schmutz J."/>
            <person name="Larimer F."/>
            <person name="Land M."/>
            <person name="Lykidis A."/>
            <person name="Richardson P."/>
        </authorList>
    </citation>
    <scope>NUCLEOTIDE SEQUENCE</scope>
    <source>
        <strain evidence="2">YX</strain>
    </source>
</reference>
<feature type="transmembrane region" description="Helical" evidence="1">
    <location>
        <begin position="44"/>
        <end position="63"/>
    </location>
</feature>
<keyword evidence="1" id="KW-0812">Transmembrane</keyword>
<organism evidence="2">
    <name type="scientific">Thermobifida fusca (strain YX)</name>
    <dbReference type="NCBI Taxonomy" id="269800"/>
    <lineage>
        <taxon>Bacteria</taxon>
        <taxon>Bacillati</taxon>
        <taxon>Actinomycetota</taxon>
        <taxon>Actinomycetes</taxon>
        <taxon>Streptosporangiales</taxon>
        <taxon>Nocardiopsidaceae</taxon>
        <taxon>Thermobifida</taxon>
    </lineage>
</organism>
<accession>Q47PP7</accession>
<protein>
    <submittedName>
        <fullName evidence="2">Uncharacterized protein</fullName>
    </submittedName>
</protein>
<name>Q47PP7_THEFY</name>
<keyword evidence="1" id="KW-0472">Membrane</keyword>
<evidence type="ECO:0000256" key="1">
    <source>
        <dbReference type="SAM" id="Phobius"/>
    </source>
</evidence>
<dbReference type="HOGENOM" id="CLU_865403_0_0_11"/>
<sequence>MSRPHPVIDPDLPEKARTQLETALHPPQDTPPAEHRRTLLPQPIADHPVATVVIILLVLLVGMRLLARVFVFVAAAVLLIGAGILLIALLAPRRDPQRAARQLRDRYRDHYVTADDLDEEAAALLARAQRAVATITSAHVVRDDILDVALNTAVLPRQLWETARALRSLTELRSRPTPSHGDDTTIAMLLDDRKRALQAIHQSVADRVAALEDYATRVSEAEQAWQRVATLRRLIAEQEELRDLLAATAADEVAVRELAELTERARAAEAHLQNAAHQAAQAALRLPGVD</sequence>
<gene>
    <name evidence="2" type="ordered locus">Tfu_1536</name>
</gene>
<feature type="transmembrane region" description="Helical" evidence="1">
    <location>
        <begin position="69"/>
        <end position="91"/>
    </location>
</feature>